<feature type="compositionally biased region" description="Polar residues" evidence="1">
    <location>
        <begin position="147"/>
        <end position="158"/>
    </location>
</feature>
<protein>
    <submittedName>
        <fullName evidence="2">Uncharacterized protein</fullName>
    </submittedName>
</protein>
<name>A0AAW0MJP2_9GOBI</name>
<dbReference type="AlphaFoldDB" id="A0AAW0MJP2"/>
<sequence length="181" mass="19770">MDQTLPLGPAQAWSGSITGLRARSRLDVRVSKQLRFYSCYRSSGRTKYNHCERKVWFKHESSRIKAACQALSGADMVLGVRTLRYNNEDTLNYSAAQHLQGKGRGAVWELSSLLSFSLARGQDGSSCIDLPPKPSESGESAARDENVTSSESGAASSAFQDQLQLMEGGLEHVKGSLKLVE</sequence>
<comment type="caution">
    <text evidence="2">The sequence shown here is derived from an EMBL/GenBank/DDBJ whole genome shotgun (WGS) entry which is preliminary data.</text>
</comment>
<reference evidence="3" key="1">
    <citation type="submission" date="2024-04" db="EMBL/GenBank/DDBJ databases">
        <title>Salinicola lusitanus LLJ914,a marine bacterium isolated from the Okinawa Trough.</title>
        <authorList>
            <person name="Li J."/>
        </authorList>
    </citation>
    <scope>NUCLEOTIDE SEQUENCE [LARGE SCALE GENOMIC DNA]</scope>
</reference>
<feature type="region of interest" description="Disordered" evidence="1">
    <location>
        <begin position="121"/>
        <end position="158"/>
    </location>
</feature>
<dbReference type="EMBL" id="JBBPFD010000256">
    <property type="protein sequence ID" value="KAK7879496.1"/>
    <property type="molecule type" value="Genomic_DNA"/>
</dbReference>
<organism evidence="2 3">
    <name type="scientific">Mugilogobius chulae</name>
    <name type="common">yellowstripe goby</name>
    <dbReference type="NCBI Taxonomy" id="88201"/>
    <lineage>
        <taxon>Eukaryota</taxon>
        <taxon>Metazoa</taxon>
        <taxon>Chordata</taxon>
        <taxon>Craniata</taxon>
        <taxon>Vertebrata</taxon>
        <taxon>Euteleostomi</taxon>
        <taxon>Actinopterygii</taxon>
        <taxon>Neopterygii</taxon>
        <taxon>Teleostei</taxon>
        <taxon>Neoteleostei</taxon>
        <taxon>Acanthomorphata</taxon>
        <taxon>Gobiaria</taxon>
        <taxon>Gobiiformes</taxon>
        <taxon>Gobioidei</taxon>
        <taxon>Gobiidae</taxon>
        <taxon>Gobionellinae</taxon>
        <taxon>Mugilogobius</taxon>
    </lineage>
</organism>
<gene>
    <name evidence="2" type="ORF">WMY93_033792</name>
</gene>
<keyword evidence="3" id="KW-1185">Reference proteome</keyword>
<evidence type="ECO:0000313" key="2">
    <source>
        <dbReference type="EMBL" id="KAK7879496.1"/>
    </source>
</evidence>
<evidence type="ECO:0000256" key="1">
    <source>
        <dbReference type="SAM" id="MobiDB-lite"/>
    </source>
</evidence>
<dbReference type="Proteomes" id="UP001460270">
    <property type="component" value="Unassembled WGS sequence"/>
</dbReference>
<accession>A0AAW0MJP2</accession>
<proteinExistence type="predicted"/>
<evidence type="ECO:0000313" key="3">
    <source>
        <dbReference type="Proteomes" id="UP001460270"/>
    </source>
</evidence>